<sequence>MAEIHDSSMWRKLGSIPYHLSELPPQMHLNDATKLSKDGTRWMWAQAPSGGPTYALPLPLFSPSWGTELHTPYGRIPYPSTSLRTLHPNQVWASVCGFGWIGQGWLCIVSDNGLAVFVNASSGEATAAHAWSAKAGSLRATFVEFYEHGEDMGVVVGRNDERFVDVRLVRKSTVDGSEGQVRSRLRLP</sequence>
<dbReference type="Proteomes" id="UP001165082">
    <property type="component" value="Unassembled WGS sequence"/>
</dbReference>
<dbReference type="EMBL" id="BRXZ01000727">
    <property type="protein sequence ID" value="GMH52140.1"/>
    <property type="molecule type" value="Genomic_DNA"/>
</dbReference>
<gene>
    <name evidence="1" type="ORF">TrRE_jg2021</name>
</gene>
<accession>A0A9W6ZKX7</accession>
<organism evidence="1 2">
    <name type="scientific">Triparma retinervis</name>
    <dbReference type="NCBI Taxonomy" id="2557542"/>
    <lineage>
        <taxon>Eukaryota</taxon>
        <taxon>Sar</taxon>
        <taxon>Stramenopiles</taxon>
        <taxon>Ochrophyta</taxon>
        <taxon>Bolidophyceae</taxon>
        <taxon>Parmales</taxon>
        <taxon>Triparmaceae</taxon>
        <taxon>Triparma</taxon>
    </lineage>
</organism>
<reference evidence="1" key="1">
    <citation type="submission" date="2022-07" db="EMBL/GenBank/DDBJ databases">
        <title>Genome analysis of Parmales, a sister group of diatoms, reveals the evolutionary specialization of diatoms from phago-mixotrophs to photoautotrophs.</title>
        <authorList>
            <person name="Ban H."/>
            <person name="Sato S."/>
            <person name="Yoshikawa S."/>
            <person name="Kazumasa Y."/>
            <person name="Nakamura Y."/>
            <person name="Ichinomiya M."/>
            <person name="Saitoh K."/>
            <person name="Sato N."/>
            <person name="Blanc-Mathieu R."/>
            <person name="Endo H."/>
            <person name="Kuwata A."/>
            <person name="Ogata H."/>
        </authorList>
    </citation>
    <scope>NUCLEOTIDE SEQUENCE</scope>
</reference>
<proteinExistence type="predicted"/>
<keyword evidence="2" id="KW-1185">Reference proteome</keyword>
<evidence type="ECO:0000313" key="1">
    <source>
        <dbReference type="EMBL" id="GMH52140.1"/>
    </source>
</evidence>
<name>A0A9W6ZKX7_9STRA</name>
<protein>
    <submittedName>
        <fullName evidence="1">Uncharacterized protein</fullName>
    </submittedName>
</protein>
<evidence type="ECO:0000313" key="2">
    <source>
        <dbReference type="Proteomes" id="UP001165082"/>
    </source>
</evidence>
<comment type="caution">
    <text evidence="1">The sequence shown here is derived from an EMBL/GenBank/DDBJ whole genome shotgun (WGS) entry which is preliminary data.</text>
</comment>
<dbReference type="AlphaFoldDB" id="A0A9W6ZKX7"/>